<sequence length="253" mass="27523">MPPPPPPPPPPPNPPTNLLPSTTNPNPNPIPPPPLPPRPPSTTLVSLLIYNGHPFADHWEYFVASPSLPHTHQEYGIRDSGTVIQAAGNVRQGFWLEVKRGWDLEAEVVGEGQAGRDGGRAVWKRVGLGWVGLGYFEGVGESVGNGNGYGNADGGGDLVEGVKKVFERGKDGEVVVEGVARCEFERALFKVPAPEKTLRTVDRDRGERNKPGKITQRNCQTWVVESAEQLVREGIFEQGVLDYLRATSIMTQP</sequence>
<gene>
    <name evidence="1" type="ORF">F5144DRAFT_150278</name>
</gene>
<reference evidence="1 2" key="1">
    <citation type="journal article" date="2021" name="Nat. Commun.">
        <title>Genetic determinants of endophytism in the Arabidopsis root mycobiome.</title>
        <authorList>
            <person name="Mesny F."/>
            <person name="Miyauchi S."/>
            <person name="Thiergart T."/>
            <person name="Pickel B."/>
            <person name="Atanasova L."/>
            <person name="Karlsson M."/>
            <person name="Huettel B."/>
            <person name="Barry K.W."/>
            <person name="Haridas S."/>
            <person name="Chen C."/>
            <person name="Bauer D."/>
            <person name="Andreopoulos W."/>
            <person name="Pangilinan J."/>
            <person name="LaButti K."/>
            <person name="Riley R."/>
            <person name="Lipzen A."/>
            <person name="Clum A."/>
            <person name="Drula E."/>
            <person name="Henrissat B."/>
            <person name="Kohler A."/>
            <person name="Grigoriev I.V."/>
            <person name="Martin F.M."/>
            <person name="Hacquard S."/>
        </authorList>
    </citation>
    <scope>NUCLEOTIDE SEQUENCE [LARGE SCALE GENOMIC DNA]</scope>
    <source>
        <strain evidence="1 2">MPI-SDFR-AT-0079</strain>
    </source>
</reference>
<name>A0ACB7PLN3_9PEZI</name>
<organism evidence="1 2">
    <name type="scientific">Chaetomium tenue</name>
    <dbReference type="NCBI Taxonomy" id="1854479"/>
    <lineage>
        <taxon>Eukaryota</taxon>
        <taxon>Fungi</taxon>
        <taxon>Dikarya</taxon>
        <taxon>Ascomycota</taxon>
        <taxon>Pezizomycotina</taxon>
        <taxon>Sordariomycetes</taxon>
        <taxon>Sordariomycetidae</taxon>
        <taxon>Sordariales</taxon>
        <taxon>Chaetomiaceae</taxon>
        <taxon>Chaetomium</taxon>
    </lineage>
</organism>
<evidence type="ECO:0000313" key="1">
    <source>
        <dbReference type="EMBL" id="KAH6641894.1"/>
    </source>
</evidence>
<dbReference type="EMBL" id="JAGIZQ010000002">
    <property type="protein sequence ID" value="KAH6641894.1"/>
    <property type="molecule type" value="Genomic_DNA"/>
</dbReference>
<comment type="caution">
    <text evidence="1">The sequence shown here is derived from an EMBL/GenBank/DDBJ whole genome shotgun (WGS) entry which is preliminary data.</text>
</comment>
<dbReference type="Proteomes" id="UP000724584">
    <property type="component" value="Unassembled WGS sequence"/>
</dbReference>
<evidence type="ECO:0000313" key="2">
    <source>
        <dbReference type="Proteomes" id="UP000724584"/>
    </source>
</evidence>
<accession>A0ACB7PLN3</accession>
<proteinExistence type="predicted"/>
<keyword evidence="2" id="KW-1185">Reference proteome</keyword>
<protein>
    <submittedName>
        <fullName evidence="1">Uncharacterized protein</fullName>
    </submittedName>
</protein>